<feature type="compositionally biased region" description="Polar residues" evidence="1">
    <location>
        <begin position="9"/>
        <end position="20"/>
    </location>
</feature>
<evidence type="ECO:0000256" key="1">
    <source>
        <dbReference type="SAM" id="MobiDB-lite"/>
    </source>
</evidence>
<dbReference type="AlphaFoldDB" id="A0A0A8ZDA7"/>
<reference evidence="2" key="1">
    <citation type="submission" date="2014-09" db="EMBL/GenBank/DDBJ databases">
        <authorList>
            <person name="Magalhaes I.L.F."/>
            <person name="Oliveira U."/>
            <person name="Santos F.R."/>
            <person name="Vidigal T.H.D.A."/>
            <person name="Brescovit A.D."/>
            <person name="Santos A.J."/>
        </authorList>
    </citation>
    <scope>NUCLEOTIDE SEQUENCE</scope>
    <source>
        <tissue evidence="2">Shoot tissue taken approximately 20 cm above the soil surface</tissue>
    </source>
</reference>
<reference evidence="2" key="2">
    <citation type="journal article" date="2015" name="Data Brief">
        <title>Shoot transcriptome of the giant reed, Arundo donax.</title>
        <authorList>
            <person name="Barrero R.A."/>
            <person name="Guerrero F.D."/>
            <person name="Moolhuijzen P."/>
            <person name="Goolsby J.A."/>
            <person name="Tidwell J."/>
            <person name="Bellgard S.E."/>
            <person name="Bellgard M.I."/>
        </authorList>
    </citation>
    <scope>NUCLEOTIDE SEQUENCE</scope>
    <source>
        <tissue evidence="2">Shoot tissue taken approximately 20 cm above the soil surface</tissue>
    </source>
</reference>
<accession>A0A0A8ZDA7</accession>
<protein>
    <submittedName>
        <fullName evidence="2">Uncharacterized protein</fullName>
    </submittedName>
</protein>
<feature type="region of interest" description="Disordered" evidence="1">
    <location>
        <begin position="1"/>
        <end position="20"/>
    </location>
</feature>
<evidence type="ECO:0000313" key="2">
    <source>
        <dbReference type="EMBL" id="JAD34715.1"/>
    </source>
</evidence>
<name>A0A0A8ZDA7_ARUDO</name>
<proteinExistence type="predicted"/>
<dbReference type="EMBL" id="GBRH01263180">
    <property type="protein sequence ID" value="JAD34715.1"/>
    <property type="molecule type" value="Transcribed_RNA"/>
</dbReference>
<sequence length="20" mass="2115">MGKGRRSFTLDQGNCSTGTV</sequence>
<organism evidence="2">
    <name type="scientific">Arundo donax</name>
    <name type="common">Giant reed</name>
    <name type="synonym">Donax arundinaceus</name>
    <dbReference type="NCBI Taxonomy" id="35708"/>
    <lineage>
        <taxon>Eukaryota</taxon>
        <taxon>Viridiplantae</taxon>
        <taxon>Streptophyta</taxon>
        <taxon>Embryophyta</taxon>
        <taxon>Tracheophyta</taxon>
        <taxon>Spermatophyta</taxon>
        <taxon>Magnoliopsida</taxon>
        <taxon>Liliopsida</taxon>
        <taxon>Poales</taxon>
        <taxon>Poaceae</taxon>
        <taxon>PACMAD clade</taxon>
        <taxon>Arundinoideae</taxon>
        <taxon>Arundineae</taxon>
        <taxon>Arundo</taxon>
    </lineage>
</organism>